<reference evidence="2" key="5">
    <citation type="journal article" date="2021" name="G3 (Bethesda)">
        <title>Aegilops tauschii genome assembly Aet v5.0 features greater sequence contiguity and improved annotation.</title>
        <authorList>
            <person name="Wang L."/>
            <person name="Zhu T."/>
            <person name="Rodriguez J.C."/>
            <person name="Deal K.R."/>
            <person name="Dubcovsky J."/>
            <person name="McGuire P.E."/>
            <person name="Lux T."/>
            <person name="Spannagl M."/>
            <person name="Mayer K.F.X."/>
            <person name="Baldrich P."/>
            <person name="Meyers B.C."/>
            <person name="Huo N."/>
            <person name="Gu Y.Q."/>
            <person name="Zhou H."/>
            <person name="Devos K.M."/>
            <person name="Bennetzen J.L."/>
            <person name="Unver T."/>
            <person name="Budak H."/>
            <person name="Gulick P.J."/>
            <person name="Galiba G."/>
            <person name="Kalapos B."/>
            <person name="Nelson D.R."/>
            <person name="Li P."/>
            <person name="You F.M."/>
            <person name="Luo M.C."/>
            <person name="Dvorak J."/>
        </authorList>
    </citation>
    <scope>NUCLEOTIDE SEQUENCE [LARGE SCALE GENOMIC DNA]</scope>
    <source>
        <strain evidence="2">cv. AL8/78</strain>
    </source>
</reference>
<evidence type="ECO:0000256" key="1">
    <source>
        <dbReference type="SAM" id="MobiDB-lite"/>
    </source>
</evidence>
<reference evidence="2" key="3">
    <citation type="journal article" date="2017" name="Nature">
        <title>Genome sequence of the progenitor of the wheat D genome Aegilops tauschii.</title>
        <authorList>
            <person name="Luo M.C."/>
            <person name="Gu Y.Q."/>
            <person name="Puiu D."/>
            <person name="Wang H."/>
            <person name="Twardziok S.O."/>
            <person name="Deal K.R."/>
            <person name="Huo N."/>
            <person name="Zhu T."/>
            <person name="Wang L."/>
            <person name="Wang Y."/>
            <person name="McGuire P.E."/>
            <person name="Liu S."/>
            <person name="Long H."/>
            <person name="Ramasamy R.K."/>
            <person name="Rodriguez J.C."/>
            <person name="Van S.L."/>
            <person name="Yuan L."/>
            <person name="Wang Z."/>
            <person name="Xia Z."/>
            <person name="Xiao L."/>
            <person name="Anderson O.D."/>
            <person name="Ouyang S."/>
            <person name="Liang Y."/>
            <person name="Zimin A.V."/>
            <person name="Pertea G."/>
            <person name="Qi P."/>
            <person name="Bennetzen J.L."/>
            <person name="Dai X."/>
            <person name="Dawson M.W."/>
            <person name="Muller H.G."/>
            <person name="Kugler K."/>
            <person name="Rivarola-Duarte L."/>
            <person name="Spannagl M."/>
            <person name="Mayer K.F.X."/>
            <person name="Lu F.H."/>
            <person name="Bevan M.W."/>
            <person name="Leroy P."/>
            <person name="Li P."/>
            <person name="You F.M."/>
            <person name="Sun Q."/>
            <person name="Liu Z."/>
            <person name="Lyons E."/>
            <person name="Wicker T."/>
            <person name="Salzberg S.L."/>
            <person name="Devos K.M."/>
            <person name="Dvorak J."/>
        </authorList>
    </citation>
    <scope>NUCLEOTIDE SEQUENCE [LARGE SCALE GENOMIC DNA]</scope>
    <source>
        <strain evidence="2">cv. AL8/78</strain>
    </source>
</reference>
<evidence type="ECO:0000313" key="2">
    <source>
        <dbReference type="EnsemblPlants" id="AET1Gv20865300.1"/>
    </source>
</evidence>
<protein>
    <submittedName>
        <fullName evidence="2">Uncharacterized protein</fullName>
    </submittedName>
</protein>
<reference evidence="2" key="4">
    <citation type="submission" date="2019-03" db="UniProtKB">
        <authorList>
            <consortium name="EnsemblPlants"/>
        </authorList>
    </citation>
    <scope>IDENTIFICATION</scope>
</reference>
<proteinExistence type="predicted"/>
<dbReference type="AlphaFoldDB" id="A0A452ZP21"/>
<organism evidence="2 3">
    <name type="scientific">Aegilops tauschii subsp. strangulata</name>
    <name type="common">Goatgrass</name>
    <dbReference type="NCBI Taxonomy" id="200361"/>
    <lineage>
        <taxon>Eukaryota</taxon>
        <taxon>Viridiplantae</taxon>
        <taxon>Streptophyta</taxon>
        <taxon>Embryophyta</taxon>
        <taxon>Tracheophyta</taxon>
        <taxon>Spermatophyta</taxon>
        <taxon>Magnoliopsida</taxon>
        <taxon>Liliopsida</taxon>
        <taxon>Poales</taxon>
        <taxon>Poaceae</taxon>
        <taxon>BOP clade</taxon>
        <taxon>Pooideae</taxon>
        <taxon>Triticodae</taxon>
        <taxon>Triticeae</taxon>
        <taxon>Triticinae</taxon>
        <taxon>Aegilops</taxon>
    </lineage>
</organism>
<reference evidence="3" key="1">
    <citation type="journal article" date="2014" name="Science">
        <title>Ancient hybridizations among the ancestral genomes of bread wheat.</title>
        <authorList>
            <consortium name="International Wheat Genome Sequencing Consortium,"/>
            <person name="Marcussen T."/>
            <person name="Sandve S.R."/>
            <person name="Heier L."/>
            <person name="Spannagl M."/>
            <person name="Pfeifer M."/>
            <person name="Jakobsen K.S."/>
            <person name="Wulff B.B."/>
            <person name="Steuernagel B."/>
            <person name="Mayer K.F."/>
            <person name="Olsen O.A."/>
        </authorList>
    </citation>
    <scope>NUCLEOTIDE SEQUENCE [LARGE SCALE GENOMIC DNA]</scope>
    <source>
        <strain evidence="3">cv. AL8/78</strain>
    </source>
</reference>
<evidence type="ECO:0000313" key="3">
    <source>
        <dbReference type="Proteomes" id="UP000015105"/>
    </source>
</evidence>
<dbReference type="Proteomes" id="UP000015105">
    <property type="component" value="Chromosome 1D"/>
</dbReference>
<dbReference type="Gramene" id="AET1Gv20865300.1">
    <property type="protein sequence ID" value="AET1Gv20865300.1"/>
    <property type="gene ID" value="AET1Gv20865300"/>
</dbReference>
<name>A0A452ZP21_AEGTS</name>
<reference evidence="3" key="2">
    <citation type="journal article" date="2017" name="Nat. Plants">
        <title>The Aegilops tauschii genome reveals multiple impacts of transposons.</title>
        <authorList>
            <person name="Zhao G."/>
            <person name="Zou C."/>
            <person name="Li K."/>
            <person name="Wang K."/>
            <person name="Li T."/>
            <person name="Gao L."/>
            <person name="Zhang X."/>
            <person name="Wang H."/>
            <person name="Yang Z."/>
            <person name="Liu X."/>
            <person name="Jiang W."/>
            <person name="Mao L."/>
            <person name="Kong X."/>
            <person name="Jiao Y."/>
            <person name="Jia J."/>
        </authorList>
    </citation>
    <scope>NUCLEOTIDE SEQUENCE [LARGE SCALE GENOMIC DNA]</scope>
    <source>
        <strain evidence="3">cv. AL8/78</strain>
    </source>
</reference>
<feature type="compositionally biased region" description="Low complexity" evidence="1">
    <location>
        <begin position="9"/>
        <end position="25"/>
    </location>
</feature>
<sequence length="113" mass="12064">MTLHSTMISRPSAHTHAAHSPAGAPVALGRERRGRLQCGDAVTSSAIDPVLHTPPARGLDHAPTRSPRPIHRAQELGLLLAEPRPTRPGSRTRSRTDVIDAAALRSAGRVLLR</sequence>
<accession>A0A452ZP21</accession>
<feature type="region of interest" description="Disordered" evidence="1">
    <location>
        <begin position="1"/>
        <end position="71"/>
    </location>
</feature>
<dbReference type="EnsemblPlants" id="AET1Gv20865300.1">
    <property type="protein sequence ID" value="AET1Gv20865300.1"/>
    <property type="gene ID" value="AET1Gv20865300"/>
</dbReference>
<keyword evidence="3" id="KW-1185">Reference proteome</keyword>